<dbReference type="InterPro" id="IPR036465">
    <property type="entry name" value="vWFA_dom_sf"/>
</dbReference>
<evidence type="ECO:0000313" key="1">
    <source>
        <dbReference type="EMBL" id="SFR19917.1"/>
    </source>
</evidence>
<dbReference type="OrthoDB" id="3680186at2"/>
<dbReference type="STRING" id="84724.SAMN04488564_10554"/>
<protein>
    <submittedName>
        <fullName evidence="1">Mg-chelatase subunit ChlD</fullName>
    </submittedName>
</protein>
<dbReference type="AlphaFoldDB" id="A0A1I6EQQ4"/>
<dbReference type="RefSeq" id="WP_093596578.1">
    <property type="nucleotide sequence ID" value="NZ_FOYL01000005.1"/>
</dbReference>
<sequence length="395" mass="41983">MKRWLLAGIAVVAVLGLAFGGVMVLLTPDHRTTFLVDASESADFGEVADAVGAAASNMSADDSLALRRFGGTCDSPDTAELVTPATGQAARVGDAARAITPSGKATLLSGILAAIDDFARTYPFRGSATNRVVVVARGGADACGKSADDVRTIINEHTARAGVKIDFRFVGHRLTTEQVKVLTEIAAATDAQEPRLTKTSGELVTTMKEISVPADLVAQEVKPLKACETVTLEVLQPLHPVKDDQQRPALLTEFDCQQDRYVLAQAKIAPSIPGVSFPVLFEFRDQAWHFVDADYEMSCGDVPLEVWKQWGAGCVPDPIVCREGQARVADVSGRVGCTAAIEVADRYQAAVNAGQTDGESMIWISGEWACSRQVLGPPLQCTRTDNGAQVEIGAR</sequence>
<evidence type="ECO:0000313" key="2">
    <source>
        <dbReference type="Proteomes" id="UP000198583"/>
    </source>
</evidence>
<dbReference type="Proteomes" id="UP000198583">
    <property type="component" value="Unassembled WGS sequence"/>
</dbReference>
<proteinExistence type="predicted"/>
<keyword evidence="2" id="KW-1185">Reference proteome</keyword>
<dbReference type="SUPFAM" id="SSF53300">
    <property type="entry name" value="vWA-like"/>
    <property type="match status" value="1"/>
</dbReference>
<dbReference type="EMBL" id="FOYL01000005">
    <property type="protein sequence ID" value="SFR19917.1"/>
    <property type="molecule type" value="Genomic_DNA"/>
</dbReference>
<name>A0A1I6EQQ4_9PSEU</name>
<organism evidence="1 2">
    <name type="scientific">Lentzea waywayandensis</name>
    <dbReference type="NCBI Taxonomy" id="84724"/>
    <lineage>
        <taxon>Bacteria</taxon>
        <taxon>Bacillati</taxon>
        <taxon>Actinomycetota</taxon>
        <taxon>Actinomycetes</taxon>
        <taxon>Pseudonocardiales</taxon>
        <taxon>Pseudonocardiaceae</taxon>
        <taxon>Lentzea</taxon>
    </lineage>
</organism>
<reference evidence="2" key="1">
    <citation type="submission" date="2016-10" db="EMBL/GenBank/DDBJ databases">
        <authorList>
            <person name="Varghese N."/>
            <person name="Submissions S."/>
        </authorList>
    </citation>
    <scope>NUCLEOTIDE SEQUENCE [LARGE SCALE GENOMIC DNA]</scope>
    <source>
        <strain evidence="2">DSM 44232</strain>
    </source>
</reference>
<accession>A0A1I6EQQ4</accession>
<gene>
    <name evidence="1" type="ORF">SAMN04488564_10554</name>
</gene>
<dbReference type="Gene3D" id="3.40.50.410">
    <property type="entry name" value="von Willebrand factor, type A domain"/>
    <property type="match status" value="1"/>
</dbReference>